<feature type="region of interest" description="Disordered" evidence="8">
    <location>
        <begin position="1027"/>
        <end position="1104"/>
    </location>
</feature>
<dbReference type="GO" id="GO:0031175">
    <property type="term" value="P:neuron projection development"/>
    <property type="evidence" value="ECO:0007669"/>
    <property type="project" value="TreeGrafter"/>
</dbReference>
<reference evidence="9" key="2">
    <citation type="submission" date="2025-08" db="UniProtKB">
        <authorList>
            <consortium name="Ensembl"/>
        </authorList>
    </citation>
    <scope>IDENTIFICATION</scope>
</reference>
<dbReference type="Ensembl" id="ENSCJAT00000004776.5">
    <property type="protein sequence ID" value="ENSCJAP00000004531.5"/>
    <property type="gene ID" value="ENSCJAG00000002483.5"/>
</dbReference>
<dbReference type="FunCoup" id="F7CJX3">
    <property type="interactions" value="680"/>
</dbReference>
<dbReference type="Bgee" id="ENSCJAG00000002483">
    <property type="expression patterns" value="Expressed in cerebellum and 6 other cell types or tissues"/>
</dbReference>
<feature type="compositionally biased region" description="Low complexity" evidence="8">
    <location>
        <begin position="878"/>
        <end position="891"/>
    </location>
</feature>
<evidence type="ECO:0000256" key="4">
    <source>
        <dbReference type="ARBA" id="ARBA00022701"/>
    </source>
</evidence>
<gene>
    <name evidence="9" type="primary">MAP4</name>
</gene>
<dbReference type="HOGENOM" id="CLU_012370_0_0_1"/>
<feature type="compositionally biased region" description="Polar residues" evidence="8">
    <location>
        <begin position="1095"/>
        <end position="1104"/>
    </location>
</feature>
<dbReference type="eggNOG" id="KOG2418">
    <property type="taxonomic scope" value="Eukaryota"/>
</dbReference>
<evidence type="ECO:0000256" key="3">
    <source>
        <dbReference type="ARBA" id="ARBA00022553"/>
    </source>
</evidence>
<dbReference type="PANTHER" id="PTHR11501:SF16">
    <property type="entry name" value="MICROTUBULE-ASSOCIATED PROTEIN 4"/>
    <property type="match status" value="1"/>
</dbReference>
<accession>F7CJX3</accession>
<keyword evidence="2 7" id="KW-0963">Cytoplasm</keyword>
<dbReference type="InParanoid" id="F7CJX3"/>
<keyword evidence="5" id="KW-0677">Repeat</keyword>
<dbReference type="PROSITE" id="PS51491">
    <property type="entry name" value="TAU_MAP_2"/>
    <property type="match status" value="3"/>
</dbReference>
<reference evidence="9" key="3">
    <citation type="submission" date="2025-09" db="UniProtKB">
        <authorList>
            <consortium name="Ensembl"/>
        </authorList>
    </citation>
    <scope>IDENTIFICATION</scope>
</reference>
<feature type="compositionally biased region" description="Polar residues" evidence="8">
    <location>
        <begin position="68"/>
        <end position="81"/>
    </location>
</feature>
<evidence type="ECO:0000313" key="10">
    <source>
        <dbReference type="Proteomes" id="UP000008225"/>
    </source>
</evidence>
<dbReference type="PANTHER" id="PTHR11501">
    <property type="entry name" value="MICROTUBULE-ASSOCIATED PROTEIN"/>
    <property type="match status" value="1"/>
</dbReference>
<evidence type="ECO:0000256" key="5">
    <source>
        <dbReference type="ARBA" id="ARBA00022737"/>
    </source>
</evidence>
<evidence type="ECO:0000256" key="7">
    <source>
        <dbReference type="RuleBase" id="RU000686"/>
    </source>
</evidence>
<proteinExistence type="predicted"/>
<dbReference type="GO" id="GO:0043005">
    <property type="term" value="C:neuron projection"/>
    <property type="evidence" value="ECO:0007669"/>
    <property type="project" value="TreeGrafter"/>
</dbReference>
<feature type="compositionally biased region" description="Basic and acidic residues" evidence="8">
    <location>
        <begin position="657"/>
        <end position="669"/>
    </location>
</feature>
<reference evidence="9" key="1">
    <citation type="submission" date="2009-03" db="EMBL/GenBank/DDBJ databases">
        <authorList>
            <person name="Warren W."/>
            <person name="Ye L."/>
            <person name="Minx P."/>
            <person name="Worley K."/>
            <person name="Gibbs R."/>
            <person name="Wilson R.K."/>
        </authorList>
    </citation>
    <scope>NUCLEOTIDE SEQUENCE [LARGE SCALE GENOMIC DNA]</scope>
</reference>
<dbReference type="GO" id="GO:0000226">
    <property type="term" value="P:microtubule cytoskeleton organization"/>
    <property type="evidence" value="ECO:0007669"/>
    <property type="project" value="TreeGrafter"/>
</dbReference>
<dbReference type="STRING" id="9483.ENSCJAP00000004531"/>
<sequence length="1104" mass="116057">MADLSLADALTEPSPEIEGEIKRDFIATLEAEAFDDVVGETVGKTDYIPLLDVDEKTENSESKKKPCSDTSQVEDTPSSKPTLLANGGHGIEGSDTTGSPTEFLEEKMAYQEYPNSQNWPEDTNFCFQPEQVVNPIQTDPFKMYRDDGLTDLVFISGGTGDSSIFTGQSDPLKDSYGMSPCNTAVVPQEWSGEALNSPYSQPFVFPEASAEPPQPTTELAKEIEMASEERPPAQALEIMMGLNTMDMAPSKETEKALTKDMTQEVALAKDMEPPTKLDVTLARDIQPSMESDMAPVKDMELPIETEVTPVKDVGWPTETDMSLAKHVVLPTETGVAPAKNVTLFKETERAPPIKMDLAPYKDMGPPKENEIAPAKGLVLPSEIEVAQAKDTISSTEISSSEKVALSSETEVALAIDMAQPPETNMVLTKDKALPLEAEVAPVKNMAQIPETEMALGKDVTPSTEKEVASLKKDISPLSETEMALGKDVTPPPETEVVLIKNICLPAETEVFLTKDQVSAPKTEAALAKDGVLTPANNVTPAKDVAALSETEATSVPIKDMEIAQTQKGISKDSHLESLQDSGQSAAPTLMISPEPVTDMGEMCSLPANEDSVLEKPEEKKPCNSQPSELSSETSGVARPEEGRPAVSGAGNDITTPPKKELPPSPEKKTKPLASTQPAKTSASKAKTQPTFLPKQPAPTTTGGLNKKPMSLASGLVPAAPPKRPAVASARPSILPSKDVKPKPIAEAKAPEKRASPSKPASAPASRSGSKSTQTVPKATTATAVALTGPSSRSPSTLLPKKPTTIKTEGKPAEVKKMTAKSVPADLSRPKSTSTSSMKKTTTLGGTAPAAGVAPTRVKPTPMPSRPSTTPSIDKKLTSTKPSSTTLRLSRLATNASAPDLKNVRSKAKVEKKTEAAATTRKPESNAVTKTAGPIANAQKPPAGKVQIVSKKVSYSHIQSKCGSKDNIKHVPGGGNVQIQNKKVDISKVSSKCGSKANIKHKPGGGDVKIESQKLNFKEKAQAKVGSLDNVGHLPAGGAVKTEGGGSEAPLCPGPPAGEEPAISEAAPEAGAPTSASGLSGHPTLSGGGDQREAQTLDSQIQETN</sequence>
<dbReference type="InterPro" id="IPR027324">
    <property type="entry name" value="MAP2/MAP4/Tau"/>
</dbReference>
<keyword evidence="6 7" id="KW-0206">Cytoskeleton</keyword>
<dbReference type="GO" id="GO:0005874">
    <property type="term" value="C:microtubule"/>
    <property type="evidence" value="ECO:0007669"/>
    <property type="project" value="UniProtKB-KW"/>
</dbReference>
<dbReference type="PROSITE" id="PS00229">
    <property type="entry name" value="TAU_MAP_1"/>
    <property type="match status" value="2"/>
</dbReference>
<feature type="compositionally biased region" description="Basic and acidic residues" evidence="8">
    <location>
        <begin position="53"/>
        <end position="67"/>
    </location>
</feature>
<feature type="compositionally biased region" description="Low complexity" evidence="8">
    <location>
        <begin position="1058"/>
        <end position="1072"/>
    </location>
</feature>
<evidence type="ECO:0000313" key="9">
    <source>
        <dbReference type="Ensembl" id="ENSCJAP00000004531.5"/>
    </source>
</evidence>
<dbReference type="Proteomes" id="UP000008225">
    <property type="component" value="Chromosome 15"/>
</dbReference>
<dbReference type="Pfam" id="PF00418">
    <property type="entry name" value="Tubulin-binding"/>
    <property type="match status" value="3"/>
</dbReference>
<dbReference type="GeneID" id="100414462"/>
<feature type="compositionally biased region" description="Basic and acidic residues" evidence="8">
    <location>
        <begin position="737"/>
        <end position="754"/>
    </location>
</feature>
<feature type="compositionally biased region" description="Polar residues" evidence="8">
    <location>
        <begin position="673"/>
        <end position="690"/>
    </location>
</feature>
<dbReference type="GeneTree" id="ENSGT00940000164123"/>
<feature type="compositionally biased region" description="Low complexity" evidence="8">
    <location>
        <begin position="830"/>
        <end position="855"/>
    </location>
</feature>
<keyword evidence="10" id="KW-1185">Reference proteome</keyword>
<evidence type="ECO:0000256" key="8">
    <source>
        <dbReference type="SAM" id="MobiDB-lite"/>
    </source>
</evidence>
<evidence type="ECO:0000256" key="6">
    <source>
        <dbReference type="ARBA" id="ARBA00023212"/>
    </source>
</evidence>
<dbReference type="AlphaFoldDB" id="F7CJX3"/>
<feature type="region of interest" description="Disordered" evidence="8">
    <location>
        <begin position="566"/>
        <end position="943"/>
    </location>
</feature>
<feature type="compositionally biased region" description="Basic and acidic residues" evidence="8">
    <location>
        <begin position="612"/>
        <end position="621"/>
    </location>
</feature>
<feature type="compositionally biased region" description="Basic and acidic residues" evidence="8">
    <location>
        <begin position="807"/>
        <end position="816"/>
    </location>
</feature>
<name>F7CJX3_CALJA</name>
<dbReference type="InterPro" id="IPR001084">
    <property type="entry name" value="MAP_tubulin-bd_rpt"/>
</dbReference>
<keyword evidence="3" id="KW-0597">Phosphoprotein</keyword>
<dbReference type="CTD" id="4134"/>
<keyword evidence="4 7" id="KW-0493">Microtubule</keyword>
<feature type="region of interest" description="Disordered" evidence="8">
    <location>
        <begin position="45"/>
        <end position="100"/>
    </location>
</feature>
<feature type="compositionally biased region" description="Low complexity" evidence="8">
    <location>
        <begin position="756"/>
        <end position="804"/>
    </location>
</feature>
<protein>
    <recommendedName>
        <fullName evidence="7">Microtubule-associated protein</fullName>
    </recommendedName>
</protein>
<comment type="subcellular location">
    <subcellularLocation>
        <location evidence="1 7">Cytoplasm</location>
        <location evidence="1 7">Cytoskeleton</location>
    </subcellularLocation>
</comment>
<evidence type="ECO:0000256" key="2">
    <source>
        <dbReference type="ARBA" id="ARBA00022490"/>
    </source>
</evidence>
<organism evidence="9 10">
    <name type="scientific">Callithrix jacchus</name>
    <name type="common">White-tufted-ear marmoset</name>
    <name type="synonym">Simia Jacchus</name>
    <dbReference type="NCBI Taxonomy" id="9483"/>
    <lineage>
        <taxon>Eukaryota</taxon>
        <taxon>Metazoa</taxon>
        <taxon>Chordata</taxon>
        <taxon>Craniata</taxon>
        <taxon>Vertebrata</taxon>
        <taxon>Euteleostomi</taxon>
        <taxon>Mammalia</taxon>
        <taxon>Eutheria</taxon>
        <taxon>Euarchontoglires</taxon>
        <taxon>Primates</taxon>
        <taxon>Haplorrhini</taxon>
        <taxon>Platyrrhini</taxon>
        <taxon>Cebidae</taxon>
        <taxon>Callitrichinae</taxon>
        <taxon>Callithrix</taxon>
        <taxon>Callithrix</taxon>
    </lineage>
</organism>
<evidence type="ECO:0000256" key="1">
    <source>
        <dbReference type="ARBA" id="ARBA00004245"/>
    </source>
</evidence>
<feature type="compositionally biased region" description="Polar residues" evidence="8">
    <location>
        <begin position="622"/>
        <end position="634"/>
    </location>
</feature>
<dbReference type="GO" id="GO:0008017">
    <property type="term" value="F:microtubule binding"/>
    <property type="evidence" value="ECO:0007669"/>
    <property type="project" value="InterPro"/>
</dbReference>
<dbReference type="RefSeq" id="XP_035131224.2">
    <property type="nucleotide sequence ID" value="XM_035275333.2"/>
</dbReference>